<name>A0A0V1HU09_9BILA</name>
<proteinExistence type="predicted"/>
<protein>
    <submittedName>
        <fullName evidence="2">Retrovirus-related Pol polyprotein from transposon TNT 1-94</fullName>
    </submittedName>
</protein>
<sequence length="492" mass="55225">MSPSNFSSGTGCSFHSCGCGTNFSVNAGFIAGSLLVSFSFKKDLENGLPQTLLFNLLTSLNCLYLHLRGENGARGSRTSQQTCQKDAELPFDYVLTAQTSSPSFHEAMQSENSVWKLEYFLSGKKVLDSRWVLLIKTKADGSVARYKARLVAKGYMQRPGIDYDETFSPVAHFDTVRALVSIAAVERLKLQQFDVKTAFLYGALKEVYVKQPEGFENGTNQVYKLNRSLHDLKQAPRCWNRRLVDFLRKQGLKQNTEDPCLFVRLKERSKLLVVIYVNDGIVAGSDTDEMEQFLAVMKTEFQIKHRPMDTFLGMGIKELGDRSIFAGQQAYTRHILKRFHKANAVSTPAEIGVLVEENEEHLSSDIPYRKAVGALMLLMTATRPDIAYAVSTVSQVMDKPTIKAWQAVKRIFRCLCVTADYGLLYHAKGEGFLKGYSDADYAGDVTTRHVHVLALSACVQEEPCYGTVKSREALHCRQRRQNMSLLVKPQKT</sequence>
<comment type="caution">
    <text evidence="2">The sequence shown here is derived from an EMBL/GenBank/DDBJ whole genome shotgun (WGS) entry which is preliminary data.</text>
</comment>
<dbReference type="PANTHER" id="PTHR11439:SF463">
    <property type="entry name" value="REVERSE TRANSCRIPTASE TY1_COPIA-TYPE DOMAIN-CONTAINING PROTEIN"/>
    <property type="match status" value="1"/>
</dbReference>
<dbReference type="Pfam" id="PF07727">
    <property type="entry name" value="RVT_2"/>
    <property type="match status" value="1"/>
</dbReference>
<evidence type="ECO:0000259" key="1">
    <source>
        <dbReference type="Pfam" id="PF07727"/>
    </source>
</evidence>
<dbReference type="InterPro" id="IPR013103">
    <property type="entry name" value="RVT_2"/>
</dbReference>
<organism evidence="2 3">
    <name type="scientific">Trichinella zimbabwensis</name>
    <dbReference type="NCBI Taxonomy" id="268475"/>
    <lineage>
        <taxon>Eukaryota</taxon>
        <taxon>Metazoa</taxon>
        <taxon>Ecdysozoa</taxon>
        <taxon>Nematoda</taxon>
        <taxon>Enoplea</taxon>
        <taxon>Dorylaimia</taxon>
        <taxon>Trichinellida</taxon>
        <taxon>Trichinellidae</taxon>
        <taxon>Trichinella</taxon>
    </lineage>
</organism>
<dbReference type="Proteomes" id="UP000055024">
    <property type="component" value="Unassembled WGS sequence"/>
</dbReference>
<dbReference type="AlphaFoldDB" id="A0A0V1HU09"/>
<reference evidence="2 3" key="1">
    <citation type="submission" date="2015-01" db="EMBL/GenBank/DDBJ databases">
        <title>Evolution of Trichinella species and genotypes.</title>
        <authorList>
            <person name="Korhonen P.K."/>
            <person name="Edoardo P."/>
            <person name="Giuseppe L.R."/>
            <person name="Gasser R.B."/>
        </authorList>
    </citation>
    <scope>NUCLEOTIDE SEQUENCE [LARGE SCALE GENOMIC DNA]</scope>
    <source>
        <strain evidence="2">ISS1029</strain>
    </source>
</reference>
<feature type="domain" description="Reverse transcriptase Ty1/copia-type" evidence="1">
    <location>
        <begin position="112"/>
        <end position="348"/>
    </location>
</feature>
<dbReference type="OrthoDB" id="411615at2759"/>
<dbReference type="EMBL" id="JYDP01000027">
    <property type="protein sequence ID" value="KRZ14077.1"/>
    <property type="molecule type" value="Genomic_DNA"/>
</dbReference>
<keyword evidence="3" id="KW-1185">Reference proteome</keyword>
<dbReference type="STRING" id="268475.A0A0V1HU09"/>
<gene>
    <name evidence="2" type="ORF">T11_14034</name>
</gene>
<dbReference type="PANTHER" id="PTHR11439">
    <property type="entry name" value="GAG-POL-RELATED RETROTRANSPOSON"/>
    <property type="match status" value="1"/>
</dbReference>
<evidence type="ECO:0000313" key="3">
    <source>
        <dbReference type="Proteomes" id="UP000055024"/>
    </source>
</evidence>
<dbReference type="InterPro" id="IPR043502">
    <property type="entry name" value="DNA/RNA_pol_sf"/>
</dbReference>
<accession>A0A0V1HU09</accession>
<evidence type="ECO:0000313" key="2">
    <source>
        <dbReference type="EMBL" id="KRZ14077.1"/>
    </source>
</evidence>
<dbReference type="SUPFAM" id="SSF56672">
    <property type="entry name" value="DNA/RNA polymerases"/>
    <property type="match status" value="1"/>
</dbReference>